<dbReference type="PANTHER" id="PTHR46027">
    <property type="entry name" value="PEROXISOMAL TARGETING SIGNAL 2 RECEPTOR"/>
    <property type="match status" value="1"/>
</dbReference>
<dbReference type="GO" id="GO:0005053">
    <property type="term" value="F:peroxisome matrix targeting signal-2 binding"/>
    <property type="evidence" value="ECO:0007669"/>
    <property type="project" value="InterPro"/>
</dbReference>
<evidence type="ECO:0000256" key="10">
    <source>
        <dbReference type="ARBA" id="ARBA00032565"/>
    </source>
</evidence>
<dbReference type="AlphaFoldDB" id="A0A895KQ77"/>
<dbReference type="PANTHER" id="PTHR46027:SF1">
    <property type="entry name" value="PEROXISOMAL TARGETING SIGNAL 2 RECEPTOR"/>
    <property type="match status" value="1"/>
</dbReference>
<evidence type="ECO:0000256" key="6">
    <source>
        <dbReference type="ARBA" id="ARBA00022737"/>
    </source>
</evidence>
<dbReference type="PROSITE" id="PS50082">
    <property type="entry name" value="WD_REPEATS_2"/>
    <property type="match status" value="3"/>
</dbReference>
<dbReference type="PRINTS" id="PR00320">
    <property type="entry name" value="GPROTEINBRPT"/>
</dbReference>
<keyword evidence="7" id="KW-0653">Protein transport</keyword>
<dbReference type="InterPro" id="IPR020472">
    <property type="entry name" value="WD40_PAC1"/>
</dbReference>
<dbReference type="GO" id="GO:0005829">
    <property type="term" value="C:cytosol"/>
    <property type="evidence" value="ECO:0007669"/>
    <property type="project" value="UniProtKB-SubCell"/>
</dbReference>
<accession>A0A895KQ77</accession>
<feature type="repeat" description="WD" evidence="11">
    <location>
        <begin position="150"/>
        <end position="192"/>
    </location>
</feature>
<feature type="repeat" description="WD" evidence="11">
    <location>
        <begin position="240"/>
        <end position="282"/>
    </location>
</feature>
<dbReference type="Gene3D" id="2.130.10.10">
    <property type="entry name" value="YVTN repeat-like/Quinoprotein amine dehydrogenase"/>
    <property type="match status" value="1"/>
</dbReference>
<name>A0A895KQ77_MALJA</name>
<dbReference type="SUPFAM" id="SSF50978">
    <property type="entry name" value="WD40 repeat-like"/>
    <property type="match status" value="1"/>
</dbReference>
<keyword evidence="8" id="KW-0576">Peroxisome</keyword>
<dbReference type="GO" id="GO:0016558">
    <property type="term" value="P:protein import into peroxisome matrix"/>
    <property type="evidence" value="ECO:0007669"/>
    <property type="project" value="InterPro"/>
</dbReference>
<evidence type="ECO:0000256" key="5">
    <source>
        <dbReference type="ARBA" id="ARBA00022574"/>
    </source>
</evidence>
<dbReference type="InterPro" id="IPR036322">
    <property type="entry name" value="WD40_repeat_dom_sf"/>
</dbReference>
<feature type="repeat" description="WD" evidence="11">
    <location>
        <begin position="106"/>
        <end position="148"/>
    </location>
</feature>
<gene>
    <name evidence="12" type="primary">Gcp1</name>
</gene>
<dbReference type="InterPro" id="IPR015943">
    <property type="entry name" value="WD40/YVTN_repeat-like_dom_sf"/>
</dbReference>
<comment type="similarity">
    <text evidence="9">Belongs to the WD repeat peroxin-7 family.</text>
</comment>
<keyword evidence="5 11" id="KW-0853">WD repeat</keyword>
<keyword evidence="4" id="KW-0963">Cytoplasm</keyword>
<evidence type="ECO:0000256" key="9">
    <source>
        <dbReference type="ARBA" id="ARBA00024017"/>
    </source>
</evidence>
<proteinExistence type="inferred from homology"/>
<evidence type="ECO:0000313" key="12">
    <source>
        <dbReference type="EMBL" id="QRZ58750.1"/>
    </source>
</evidence>
<evidence type="ECO:0000256" key="4">
    <source>
        <dbReference type="ARBA" id="ARBA00022490"/>
    </source>
</evidence>
<evidence type="ECO:0000256" key="8">
    <source>
        <dbReference type="ARBA" id="ARBA00023140"/>
    </source>
</evidence>
<comment type="subcellular location">
    <subcellularLocation>
        <location evidence="2">Cytoplasm</location>
        <location evidence="2">Cytosol</location>
    </subcellularLocation>
    <subcellularLocation>
        <location evidence="1">Peroxisome matrix</location>
    </subcellularLocation>
</comment>
<evidence type="ECO:0000256" key="1">
    <source>
        <dbReference type="ARBA" id="ARBA00004253"/>
    </source>
</evidence>
<dbReference type="Pfam" id="PF00400">
    <property type="entry name" value="WD40"/>
    <property type="match status" value="4"/>
</dbReference>
<evidence type="ECO:0000256" key="11">
    <source>
        <dbReference type="PROSITE-ProRule" id="PRU00221"/>
    </source>
</evidence>
<protein>
    <recommendedName>
        <fullName evidence="10">Peroxin-7</fullName>
    </recommendedName>
</protein>
<sequence length="360" mass="39997">MDSSASVSLDFEATDLQYSPFYQSIVCVGTFDYGNWVHTGSLWLCHVDKERDEQKPSITSLATVDNGTGVQALTWSEHYVNSIMTANYDWSISFWNANKAEKVLSCAAHSAPVRDVDWNTHIHDYVLTASDSSRIKLWDLINLEHVVSQFAEHTKAVNAVRWNNNNQEQFASSSDDGLVKIWDRRSADASVTTLFDRESGSAMLCCDWHKSDDWLLAVGSANRHIYIWDTRNPLMPVMRREAHRGAVRSVRFDTTHPSRLLTGAEDGVTRAWSIHEGIFLTHEHRLHAGAVTAVDWTVHDSALMTSCGSGADASLVSVPLQAVQQVREVERDGRLVTMKLPLGDVSAAAAPTQTDVIVDG</sequence>
<reference evidence="12" key="1">
    <citation type="journal article" date="2021" name="bioRxiv">
        <title>Ancestral mitochondrial apparatus derived from the bacterial type II secretion system.</title>
        <authorList>
            <person name="Horvathova L."/>
            <person name="Zarsky V."/>
            <person name="Panek T."/>
            <person name="Derelle R."/>
            <person name="Pyrih J."/>
            <person name="Motyckova A."/>
            <person name="Klapst'ova V."/>
            <person name="Vinopalova M."/>
            <person name="Markova L."/>
            <person name="Voleman L."/>
            <person name="Klimes V."/>
            <person name="Petru M."/>
            <person name="Vaitova Z."/>
            <person name="Cepicka I."/>
            <person name="Hryzakova K."/>
            <person name="Harant K."/>
            <person name="Gray M.W."/>
            <person name="Chami M."/>
            <person name="Guilvout I."/>
            <person name="Francetic O."/>
            <person name="Lang B.F."/>
            <person name="Vlcek C."/>
            <person name="Tsaousis A.D."/>
            <person name="Elias M."/>
            <person name="Dolezal P."/>
        </authorList>
    </citation>
    <scope>NUCLEOTIDE SEQUENCE</scope>
    <source>
        <strain evidence="12">ATCC 50740</strain>
    </source>
</reference>
<dbReference type="InterPro" id="IPR044536">
    <property type="entry name" value="PEX7"/>
</dbReference>
<dbReference type="SMART" id="SM00320">
    <property type="entry name" value="WD40"/>
    <property type="match status" value="6"/>
</dbReference>
<evidence type="ECO:0000256" key="2">
    <source>
        <dbReference type="ARBA" id="ARBA00004514"/>
    </source>
</evidence>
<dbReference type="InterPro" id="IPR001680">
    <property type="entry name" value="WD40_rpt"/>
</dbReference>
<evidence type="ECO:0000256" key="7">
    <source>
        <dbReference type="ARBA" id="ARBA00022927"/>
    </source>
</evidence>
<organism evidence="12">
    <name type="scientific">Malawimonas jakobiformis</name>
    <name type="common">Flagellated protozoan</name>
    <dbReference type="NCBI Taxonomy" id="136089"/>
    <lineage>
        <taxon>Eukaryota</taxon>
        <taxon>Malawimonadida</taxon>
        <taxon>Malawimonadidae</taxon>
        <taxon>Malawimonas</taxon>
    </lineage>
</organism>
<dbReference type="PROSITE" id="PS50294">
    <property type="entry name" value="WD_REPEATS_REGION"/>
    <property type="match status" value="2"/>
</dbReference>
<evidence type="ECO:0000256" key="3">
    <source>
        <dbReference type="ARBA" id="ARBA00022448"/>
    </source>
</evidence>
<dbReference type="EMBL" id="MT460922">
    <property type="protein sequence ID" value="QRZ58750.1"/>
    <property type="molecule type" value="Genomic_DNA"/>
</dbReference>
<dbReference type="GO" id="GO:0005782">
    <property type="term" value="C:peroxisomal matrix"/>
    <property type="evidence" value="ECO:0007669"/>
    <property type="project" value="UniProtKB-SubCell"/>
</dbReference>
<keyword evidence="3" id="KW-0813">Transport</keyword>
<keyword evidence="6" id="KW-0677">Repeat</keyword>